<organism evidence="1 2">
    <name type="scientific">Symbiodinium microadriaticum</name>
    <name type="common">Dinoflagellate</name>
    <name type="synonym">Zooxanthella microadriatica</name>
    <dbReference type="NCBI Taxonomy" id="2951"/>
    <lineage>
        <taxon>Eukaryota</taxon>
        <taxon>Sar</taxon>
        <taxon>Alveolata</taxon>
        <taxon>Dinophyceae</taxon>
        <taxon>Suessiales</taxon>
        <taxon>Symbiodiniaceae</taxon>
        <taxon>Symbiodinium</taxon>
    </lineage>
</organism>
<proteinExistence type="predicted"/>
<name>A0A1Q9ERH8_SYMMI</name>
<comment type="caution">
    <text evidence="1">The sequence shown here is derived from an EMBL/GenBank/DDBJ whole genome shotgun (WGS) entry which is preliminary data.</text>
</comment>
<dbReference type="Proteomes" id="UP000186817">
    <property type="component" value="Unassembled WGS sequence"/>
</dbReference>
<evidence type="ECO:0000313" key="1">
    <source>
        <dbReference type="EMBL" id="OLQ10032.1"/>
    </source>
</evidence>
<keyword evidence="2" id="KW-1185">Reference proteome</keyword>
<accession>A0A1Q9ERH8</accession>
<reference evidence="1 2" key="1">
    <citation type="submission" date="2016-02" db="EMBL/GenBank/DDBJ databases">
        <title>Genome analysis of coral dinoflagellate symbionts highlights evolutionary adaptations to a symbiotic lifestyle.</title>
        <authorList>
            <person name="Aranda M."/>
            <person name="Li Y."/>
            <person name="Liew Y.J."/>
            <person name="Baumgarten S."/>
            <person name="Simakov O."/>
            <person name="Wilson M."/>
            <person name="Piel J."/>
            <person name="Ashoor H."/>
            <person name="Bougouffa S."/>
            <person name="Bajic V.B."/>
            <person name="Ryu T."/>
            <person name="Ravasi T."/>
            <person name="Bayer T."/>
            <person name="Micklem G."/>
            <person name="Kim H."/>
            <person name="Bhak J."/>
            <person name="Lajeunesse T.C."/>
            <person name="Voolstra C.R."/>
        </authorList>
    </citation>
    <scope>NUCLEOTIDE SEQUENCE [LARGE SCALE GENOMIC DNA]</scope>
    <source>
        <strain evidence="1 2">CCMP2467</strain>
    </source>
</reference>
<evidence type="ECO:0000313" key="2">
    <source>
        <dbReference type="Proteomes" id="UP000186817"/>
    </source>
</evidence>
<dbReference type="AlphaFoldDB" id="A0A1Q9ERH8"/>
<protein>
    <submittedName>
        <fullName evidence="1">Uncharacterized protein</fullName>
    </submittedName>
</protein>
<dbReference type="EMBL" id="LSRX01000086">
    <property type="protein sequence ID" value="OLQ10032.1"/>
    <property type="molecule type" value="Genomic_DNA"/>
</dbReference>
<dbReference type="OrthoDB" id="10358181at2759"/>
<sequence length="186" mass="20176">MTDVTAWDRDGCTSCRAVADVMTMHRSTALELKKAAATDCDDPLFPGLAPRILSRFQNERGNEKCRLTLRLVFVSCSEDFLKPSSRGLSPRLVLTVETGRIADSSATPPRLTRLDLDTALLTTGLMAPGPLPQVLVCTENLAAKLRLIFAHFATAARLHQSDHCQGQSISLGHGDLGVEYISDSLP</sequence>
<gene>
    <name evidence="1" type="ORF">AK812_SmicGene6338</name>
</gene>